<feature type="region of interest" description="Disordered" evidence="1">
    <location>
        <begin position="235"/>
        <end position="286"/>
    </location>
</feature>
<sequence>MTPVLLEKSLYKSRDNSRDNSRRVCSQDFDAFFTDFADSSDLQSQSQRRAAYRRTRFSASDCFKSGLLVSLLVLGAVFAFTAYETVSGLNTTDSRVVLEKARGYANRGEDESAVNLLSRTLEENHSRNLKGREEIKALLDQCLYSHGLKLVQSGHFRDAVTAFSRISPGFAHYDEVKRLITDNSNKALPREFSQVIMQTVDVDSSLPPGLAPSELIQEHGGFSKLDKAVNTVLPQKNSHEAKSPDKSALNHSLTPPLKVLTPPAKSLSSPENTVETGGETALETSKAASRLSKIARYNELLSAYFKRGSENTAEPPTYEEWLDGGMKEF</sequence>
<comment type="caution">
    <text evidence="2">The sequence shown here is derived from an EMBL/GenBank/DDBJ whole genome shotgun (WGS) entry which is preliminary data.</text>
</comment>
<dbReference type="EMBL" id="JAFLCK010000003">
    <property type="protein sequence ID" value="MBN8659462.1"/>
    <property type="molecule type" value="Genomic_DNA"/>
</dbReference>
<feature type="region of interest" description="Disordered" evidence="1">
    <location>
        <begin position="309"/>
        <end position="329"/>
    </location>
</feature>
<reference evidence="2" key="1">
    <citation type="submission" date="2021-02" db="EMBL/GenBank/DDBJ databases">
        <title>Genome-Resolved Metagenomics of a Microbial Community Performing Photosynthetic Biological Nutrient Removal.</title>
        <authorList>
            <person name="Mcdaniel E.A."/>
        </authorList>
    </citation>
    <scope>NUCLEOTIDE SEQUENCE</scope>
    <source>
        <strain evidence="2">UWPOB_OBS1</strain>
    </source>
</reference>
<proteinExistence type="predicted"/>
<accession>A0A8J7PKD4</accession>
<gene>
    <name evidence="2" type="ORF">J0M35_03795</name>
</gene>
<evidence type="ECO:0000256" key="1">
    <source>
        <dbReference type="SAM" id="MobiDB-lite"/>
    </source>
</evidence>
<evidence type="ECO:0008006" key="4">
    <source>
        <dbReference type="Google" id="ProtNLM"/>
    </source>
</evidence>
<dbReference type="AlphaFoldDB" id="A0A8J7PKD4"/>
<dbReference type="Proteomes" id="UP000664277">
    <property type="component" value="Unassembled WGS sequence"/>
</dbReference>
<evidence type="ECO:0000313" key="3">
    <source>
        <dbReference type="Proteomes" id="UP000664277"/>
    </source>
</evidence>
<feature type="compositionally biased region" description="Polar residues" evidence="1">
    <location>
        <begin position="266"/>
        <end position="275"/>
    </location>
</feature>
<evidence type="ECO:0000313" key="2">
    <source>
        <dbReference type="EMBL" id="MBN8659462.1"/>
    </source>
</evidence>
<organism evidence="2 3">
    <name type="scientific">Candidatus Obscuribacter phosphatis</name>
    <dbReference type="NCBI Taxonomy" id="1906157"/>
    <lineage>
        <taxon>Bacteria</taxon>
        <taxon>Bacillati</taxon>
        <taxon>Candidatus Melainabacteria</taxon>
        <taxon>Candidatus Obscuribacterales</taxon>
        <taxon>Candidatus Obscuribacteraceae</taxon>
        <taxon>Candidatus Obscuribacter</taxon>
    </lineage>
</organism>
<protein>
    <recommendedName>
        <fullName evidence="4">Tetratricopeptide repeat protein</fullName>
    </recommendedName>
</protein>
<name>A0A8J7PKD4_9BACT</name>